<dbReference type="GeneID" id="300403345"/>
<dbReference type="InterPro" id="IPR036291">
    <property type="entry name" value="NAD(P)-bd_dom_sf"/>
</dbReference>
<dbReference type="PRINTS" id="PR00081">
    <property type="entry name" value="GDHRDH"/>
</dbReference>
<dbReference type="OrthoDB" id="9790266at2"/>
<feature type="domain" description="Ketoreductase" evidence="5">
    <location>
        <begin position="7"/>
        <end position="191"/>
    </location>
</feature>
<dbReference type="RefSeq" id="WP_150678592.1">
    <property type="nucleotide sequence ID" value="NZ_CABPSK010000001.1"/>
</dbReference>
<dbReference type="Gene3D" id="3.40.50.720">
    <property type="entry name" value="NAD(P)-binding Rossmann-like Domain"/>
    <property type="match status" value="1"/>
</dbReference>
<name>A0A5E4TBS2_9BURK</name>
<comment type="similarity">
    <text evidence="1 3">Belongs to the short-chain dehydrogenases/reductases (SDR) family.</text>
</comment>
<evidence type="ECO:0000259" key="5">
    <source>
        <dbReference type="SMART" id="SM00822"/>
    </source>
</evidence>
<dbReference type="AlphaFoldDB" id="A0A5E4TBS2"/>
<keyword evidence="7" id="KW-1185">Reference proteome</keyword>
<sequence>MKTFTDKVAAITGAGSGMGRSLALELARRGAHLALSDIDDASLAHTAEACRAFGVRVSARRLDVSEREAVFAWASEAAQFHGKVNFIFNNAGVSLSVPVATARLEDVEWLMNINFWGVVHGTQAFLPYLTASGEGHVVNTSSLFGIVAMPTQSAYNASKFAVRGFTEALRMELDLAGSPVTATCIHPGGVATNIVHTSRIDDSIASLTGMDAQTHRRRANKLIDVTSADAAAKQILAGVARNARRVLVGADARRVDKLARLFGASYQALVVWFYRRTAVARSPAPAPSTAASSLTSSASAARPSQDTPPGNLP</sequence>
<evidence type="ECO:0000256" key="3">
    <source>
        <dbReference type="RuleBase" id="RU000363"/>
    </source>
</evidence>
<evidence type="ECO:0000256" key="4">
    <source>
        <dbReference type="SAM" id="MobiDB-lite"/>
    </source>
</evidence>
<keyword evidence="2 6" id="KW-0560">Oxidoreductase</keyword>
<dbReference type="EMBL" id="CABPSK010000001">
    <property type="protein sequence ID" value="VVD83978.1"/>
    <property type="molecule type" value="Genomic_DNA"/>
</dbReference>
<dbReference type="InterPro" id="IPR020904">
    <property type="entry name" value="Sc_DH/Rdtase_CS"/>
</dbReference>
<accession>A0A5E4TBS2</accession>
<dbReference type="GO" id="GO:0016491">
    <property type="term" value="F:oxidoreductase activity"/>
    <property type="evidence" value="ECO:0007669"/>
    <property type="project" value="UniProtKB-KW"/>
</dbReference>
<proteinExistence type="inferred from homology"/>
<dbReference type="PROSITE" id="PS00061">
    <property type="entry name" value="ADH_SHORT"/>
    <property type="match status" value="1"/>
</dbReference>
<dbReference type="PANTHER" id="PTHR43391:SF82">
    <property type="entry name" value="OXIDOREDUCTASE SADH-RELATED"/>
    <property type="match status" value="1"/>
</dbReference>
<gene>
    <name evidence="6" type="primary">sadH</name>
    <name evidence="6" type="ORF">PPN31114_01290</name>
</gene>
<dbReference type="InterPro" id="IPR057326">
    <property type="entry name" value="KR_dom"/>
</dbReference>
<dbReference type="SUPFAM" id="SSF51735">
    <property type="entry name" value="NAD(P)-binding Rossmann-fold domains"/>
    <property type="match status" value="1"/>
</dbReference>
<evidence type="ECO:0000313" key="7">
    <source>
        <dbReference type="Proteomes" id="UP000366945"/>
    </source>
</evidence>
<reference evidence="6 7" key="1">
    <citation type="submission" date="2019-08" db="EMBL/GenBank/DDBJ databases">
        <authorList>
            <person name="Peeters C."/>
        </authorList>
    </citation>
    <scope>NUCLEOTIDE SEQUENCE [LARGE SCALE GENOMIC DNA]</scope>
    <source>
        <strain evidence="6 7">LMG 31114</strain>
    </source>
</reference>
<dbReference type="Pfam" id="PF00106">
    <property type="entry name" value="adh_short"/>
    <property type="match status" value="1"/>
</dbReference>
<dbReference type="PRINTS" id="PR00080">
    <property type="entry name" value="SDRFAMILY"/>
</dbReference>
<dbReference type="InterPro" id="IPR002347">
    <property type="entry name" value="SDR_fam"/>
</dbReference>
<dbReference type="SMART" id="SM00822">
    <property type="entry name" value="PKS_KR"/>
    <property type="match status" value="1"/>
</dbReference>
<protein>
    <submittedName>
        <fullName evidence="6">Oxidoreductase SadH</fullName>
        <ecNumber evidence="6">1.-.-.-</ecNumber>
    </submittedName>
</protein>
<feature type="compositionally biased region" description="Low complexity" evidence="4">
    <location>
        <begin position="282"/>
        <end position="304"/>
    </location>
</feature>
<organism evidence="6 7">
    <name type="scientific">Pandoraea pneumonica</name>
    <dbReference type="NCBI Taxonomy" id="2508299"/>
    <lineage>
        <taxon>Bacteria</taxon>
        <taxon>Pseudomonadati</taxon>
        <taxon>Pseudomonadota</taxon>
        <taxon>Betaproteobacteria</taxon>
        <taxon>Burkholderiales</taxon>
        <taxon>Burkholderiaceae</taxon>
        <taxon>Pandoraea</taxon>
    </lineage>
</organism>
<dbReference type="Proteomes" id="UP000366945">
    <property type="component" value="Unassembled WGS sequence"/>
</dbReference>
<evidence type="ECO:0000256" key="2">
    <source>
        <dbReference type="ARBA" id="ARBA00023002"/>
    </source>
</evidence>
<dbReference type="PANTHER" id="PTHR43391">
    <property type="entry name" value="RETINOL DEHYDROGENASE-RELATED"/>
    <property type="match status" value="1"/>
</dbReference>
<dbReference type="EC" id="1.-.-.-" evidence="6"/>
<feature type="region of interest" description="Disordered" evidence="4">
    <location>
        <begin position="282"/>
        <end position="313"/>
    </location>
</feature>
<dbReference type="CDD" id="cd05233">
    <property type="entry name" value="SDR_c"/>
    <property type="match status" value="1"/>
</dbReference>
<evidence type="ECO:0000313" key="6">
    <source>
        <dbReference type="EMBL" id="VVD83978.1"/>
    </source>
</evidence>
<evidence type="ECO:0000256" key="1">
    <source>
        <dbReference type="ARBA" id="ARBA00006484"/>
    </source>
</evidence>